<organism evidence="1 2">
    <name type="scientific">Halococcus dombrowskii</name>
    <dbReference type="NCBI Taxonomy" id="179637"/>
    <lineage>
        <taxon>Archaea</taxon>
        <taxon>Methanobacteriati</taxon>
        <taxon>Methanobacteriota</taxon>
        <taxon>Stenosarchaea group</taxon>
        <taxon>Halobacteria</taxon>
        <taxon>Halobacteriales</taxon>
        <taxon>Halococcaceae</taxon>
        <taxon>Halococcus</taxon>
    </lineage>
</organism>
<evidence type="ECO:0000313" key="2">
    <source>
        <dbReference type="Proteomes" id="UP000830542"/>
    </source>
</evidence>
<accession>A0AAX3ASN2</accession>
<evidence type="ECO:0000313" key="1">
    <source>
        <dbReference type="EMBL" id="UOO96748.1"/>
    </source>
</evidence>
<protein>
    <submittedName>
        <fullName evidence="1">Uncharacterized protein</fullName>
    </submittedName>
</protein>
<dbReference type="AlphaFoldDB" id="A0AAX3ASN2"/>
<dbReference type="RefSeq" id="WP_244705761.1">
    <property type="nucleotide sequence ID" value="NZ_BAAADN010000061.1"/>
</dbReference>
<proteinExistence type="predicted"/>
<name>A0AAX3ASN2_HALDO</name>
<dbReference type="EMBL" id="CP095006">
    <property type="protein sequence ID" value="UOO96748.1"/>
    <property type="molecule type" value="Genomic_DNA"/>
</dbReference>
<keyword evidence="2" id="KW-1185">Reference proteome</keyword>
<geneLocation type="plasmid" evidence="1 2">
    <name>unnamed1</name>
</geneLocation>
<sequence>MKRETSGNRVSRRRVLQYGGVLAGSAFAGCSRLISDATQQTVDTVSFNEGQLIINLNPDTDADTIEFRSPDGKLLQTSQISRKQQVTVPLLIKHGNVPGVSKPLPAGDYGLIATKSSDDNDHKTVSEQTVELTSSFSVADVNVLKNNAPSDYDNNVPAYADNLQVTVKNDGNLPLGIKYIGVTDGVPSPIPPPQEVLGGGMRASVFELADHNSTGPFYIDSNSTLAFKTTTGPLSYYAYWQNPEGGDSPGPHTWGAPKNGASWETIQANYCTGDQHPATIVVAPINLESQQATVTLRWDGKATRRQRLDTDYACTNVSVSNISNKNSSA</sequence>
<dbReference type="Proteomes" id="UP000830542">
    <property type="component" value="Plasmid unnamed1"/>
</dbReference>
<dbReference type="PROSITE" id="PS51257">
    <property type="entry name" value="PROKAR_LIPOPROTEIN"/>
    <property type="match status" value="1"/>
</dbReference>
<dbReference type="KEGG" id="hdo:MUK72_14465"/>
<keyword evidence="1" id="KW-0614">Plasmid</keyword>
<dbReference type="GeneID" id="71763075"/>
<reference evidence="1" key="1">
    <citation type="submission" date="2022-04" db="EMBL/GenBank/DDBJ databases">
        <title>Sequencing and genomic assembly of Halococcus dombrowskii.</title>
        <authorList>
            <person name="Lim S.W."/>
            <person name="MacLea K.S."/>
        </authorList>
    </citation>
    <scope>NUCLEOTIDE SEQUENCE</scope>
    <source>
        <strain evidence="1">H4</strain>
        <plasmid evidence="1">unnamed1</plasmid>
    </source>
</reference>
<dbReference type="PROSITE" id="PS51318">
    <property type="entry name" value="TAT"/>
    <property type="match status" value="1"/>
</dbReference>
<dbReference type="InterPro" id="IPR006311">
    <property type="entry name" value="TAT_signal"/>
</dbReference>
<gene>
    <name evidence="1" type="ORF">MUK72_14465</name>
</gene>